<dbReference type="GO" id="GO:0009055">
    <property type="term" value="F:electron transfer activity"/>
    <property type="evidence" value="ECO:0007669"/>
    <property type="project" value="InterPro"/>
</dbReference>
<keyword evidence="4 12" id="KW-0812">Transmembrane</keyword>
<keyword evidence="6" id="KW-0999">Mitochondrion inner membrane</keyword>
<dbReference type="GO" id="GO:0046872">
    <property type="term" value="F:metal ion binding"/>
    <property type="evidence" value="ECO:0007669"/>
    <property type="project" value="UniProtKB-KW"/>
</dbReference>
<evidence type="ECO:0000256" key="5">
    <source>
        <dbReference type="ARBA" id="ARBA00022723"/>
    </source>
</evidence>
<evidence type="ECO:0000256" key="1">
    <source>
        <dbReference type="ARBA" id="ARBA00004448"/>
    </source>
</evidence>
<comment type="subcellular location">
    <subcellularLocation>
        <location evidence="1">Mitochondrion inner membrane</location>
        <topology evidence="1">Multi-pass membrane protein</topology>
    </subcellularLocation>
</comment>
<dbReference type="InterPro" id="IPR034804">
    <property type="entry name" value="SQR/QFR_C/D"/>
</dbReference>
<dbReference type="GO" id="GO:0006099">
    <property type="term" value="P:tricarboxylic acid cycle"/>
    <property type="evidence" value="ECO:0007669"/>
    <property type="project" value="InterPro"/>
</dbReference>
<keyword evidence="14" id="KW-1185">Reference proteome</keyword>
<dbReference type="InterPro" id="IPR000701">
    <property type="entry name" value="SuccDH_FuR_B_TM-su"/>
</dbReference>
<dbReference type="GO" id="GO:0006121">
    <property type="term" value="P:mitochondrial electron transport, succinate to ubiquinone"/>
    <property type="evidence" value="ECO:0007669"/>
    <property type="project" value="TreeGrafter"/>
</dbReference>
<dbReference type="SUPFAM" id="SSF81343">
    <property type="entry name" value="Fumarate reductase respiratory complex transmembrane subunits"/>
    <property type="match status" value="1"/>
</dbReference>
<evidence type="ECO:0000256" key="12">
    <source>
        <dbReference type="SAM" id="Phobius"/>
    </source>
</evidence>
<evidence type="ECO:0000256" key="4">
    <source>
        <dbReference type="ARBA" id="ARBA00022692"/>
    </source>
</evidence>
<sequence length="186" mass="20381">MLAQRSLQQSVRRLAAQQPGRIGITRFAAPAAIATGHAMPQWRQVTTQNVSQDTDILAKQRLHRPVAPHLGIYRPQITWIPSMFNRITGLMLSGPLYLFSMAYLVAPLMGWHLESQSIAAAFGALPVIAKVGVKGLIAWPFTFHSLNGVRHLMWDFALGFKNKTVAQTGWTVVGLSAVTAIALALM</sequence>
<dbReference type="FunFam" id="1.20.1300.10:FF:000008">
    <property type="entry name" value="Succinate dehydrogenase cytochrome b560 subunit"/>
    <property type="match status" value="1"/>
</dbReference>
<dbReference type="AlphaFoldDB" id="A0A9P4ICY6"/>
<keyword evidence="3" id="KW-0349">Heme</keyword>
<dbReference type="PANTHER" id="PTHR10978:SF5">
    <property type="entry name" value="SUCCINATE DEHYDROGENASE CYTOCHROME B560 SUBUNIT, MITOCHONDRIAL"/>
    <property type="match status" value="1"/>
</dbReference>
<keyword evidence="7" id="KW-0809">Transit peptide</keyword>
<evidence type="ECO:0000256" key="11">
    <source>
        <dbReference type="ARBA" id="ARBA00023136"/>
    </source>
</evidence>
<gene>
    <name evidence="13" type="ORF">NA57DRAFT_59006</name>
</gene>
<dbReference type="Gene3D" id="1.20.1300.10">
    <property type="entry name" value="Fumarate reductase/succinate dehydrogenase, transmembrane subunit"/>
    <property type="match status" value="1"/>
</dbReference>
<name>A0A9P4ICY6_9PEZI</name>
<dbReference type="Pfam" id="PF01127">
    <property type="entry name" value="Sdh_cyt"/>
    <property type="match status" value="1"/>
</dbReference>
<evidence type="ECO:0000256" key="7">
    <source>
        <dbReference type="ARBA" id="ARBA00022946"/>
    </source>
</evidence>
<evidence type="ECO:0000313" key="14">
    <source>
        <dbReference type="Proteomes" id="UP000799772"/>
    </source>
</evidence>
<dbReference type="NCBIfam" id="TIGR02970">
    <property type="entry name" value="succ_dehyd_cytB"/>
    <property type="match status" value="1"/>
</dbReference>
<evidence type="ECO:0000256" key="2">
    <source>
        <dbReference type="ARBA" id="ARBA00007244"/>
    </source>
</evidence>
<evidence type="ECO:0000256" key="8">
    <source>
        <dbReference type="ARBA" id="ARBA00022989"/>
    </source>
</evidence>
<dbReference type="OrthoDB" id="588261at2759"/>
<comment type="caution">
    <text evidence="13">The sequence shown here is derived from an EMBL/GenBank/DDBJ whole genome shotgun (WGS) entry which is preliminary data.</text>
</comment>
<accession>A0A9P4ICY6</accession>
<dbReference type="InterPro" id="IPR014314">
    <property type="entry name" value="Succ_DH_cytb556"/>
</dbReference>
<evidence type="ECO:0000256" key="9">
    <source>
        <dbReference type="ARBA" id="ARBA00023004"/>
    </source>
</evidence>
<dbReference type="CDD" id="cd03499">
    <property type="entry name" value="SQR_TypeC_SdhC"/>
    <property type="match status" value="1"/>
</dbReference>
<keyword evidence="8 12" id="KW-1133">Transmembrane helix</keyword>
<dbReference type="PANTHER" id="PTHR10978">
    <property type="entry name" value="SUCCINATE DEHYDROGENASE CYTOCHROME B560 SUBUNIT"/>
    <property type="match status" value="1"/>
</dbReference>
<dbReference type="InterPro" id="IPR018495">
    <property type="entry name" value="Succ_DH_cyt_bsu_CS"/>
</dbReference>
<keyword evidence="11 12" id="KW-0472">Membrane</keyword>
<keyword evidence="10" id="KW-0496">Mitochondrion</keyword>
<reference evidence="13" key="1">
    <citation type="journal article" date="2020" name="Stud. Mycol.">
        <title>101 Dothideomycetes genomes: a test case for predicting lifestyles and emergence of pathogens.</title>
        <authorList>
            <person name="Haridas S."/>
            <person name="Albert R."/>
            <person name="Binder M."/>
            <person name="Bloem J."/>
            <person name="Labutti K."/>
            <person name="Salamov A."/>
            <person name="Andreopoulos B."/>
            <person name="Baker S."/>
            <person name="Barry K."/>
            <person name="Bills G."/>
            <person name="Bluhm B."/>
            <person name="Cannon C."/>
            <person name="Castanera R."/>
            <person name="Culley D."/>
            <person name="Daum C."/>
            <person name="Ezra D."/>
            <person name="Gonzalez J."/>
            <person name="Henrissat B."/>
            <person name="Kuo A."/>
            <person name="Liang C."/>
            <person name="Lipzen A."/>
            <person name="Lutzoni F."/>
            <person name="Magnuson J."/>
            <person name="Mondo S."/>
            <person name="Nolan M."/>
            <person name="Ohm R."/>
            <person name="Pangilinan J."/>
            <person name="Park H.-J."/>
            <person name="Ramirez L."/>
            <person name="Alfaro M."/>
            <person name="Sun H."/>
            <person name="Tritt A."/>
            <person name="Yoshinaga Y."/>
            <person name="Zwiers L.-H."/>
            <person name="Turgeon B."/>
            <person name="Goodwin S."/>
            <person name="Spatafora J."/>
            <person name="Crous P."/>
            <person name="Grigoriev I."/>
        </authorList>
    </citation>
    <scope>NUCLEOTIDE SEQUENCE</scope>
    <source>
        <strain evidence="13">CBS 133067</strain>
    </source>
</reference>
<comment type="similarity">
    <text evidence="2">Belongs to the cytochrome b560 family.</text>
</comment>
<keyword evidence="9" id="KW-0408">Iron</keyword>
<protein>
    <submittedName>
        <fullName evidence="13">Succinate dehydrogenase cytochrome b560 subunit</fullName>
    </submittedName>
</protein>
<evidence type="ECO:0000313" key="13">
    <source>
        <dbReference type="EMBL" id="KAF2095941.1"/>
    </source>
</evidence>
<dbReference type="EMBL" id="ML978130">
    <property type="protein sequence ID" value="KAF2095941.1"/>
    <property type="molecule type" value="Genomic_DNA"/>
</dbReference>
<dbReference type="Proteomes" id="UP000799772">
    <property type="component" value="Unassembled WGS sequence"/>
</dbReference>
<proteinExistence type="inferred from homology"/>
<feature type="transmembrane region" description="Helical" evidence="12">
    <location>
        <begin position="87"/>
        <end position="106"/>
    </location>
</feature>
<feature type="transmembrane region" description="Helical" evidence="12">
    <location>
        <begin position="118"/>
        <end position="143"/>
    </location>
</feature>
<dbReference type="GO" id="GO:0005743">
    <property type="term" value="C:mitochondrial inner membrane"/>
    <property type="evidence" value="ECO:0007669"/>
    <property type="project" value="UniProtKB-SubCell"/>
</dbReference>
<dbReference type="PROSITE" id="PS01001">
    <property type="entry name" value="SDH_CYT_2"/>
    <property type="match status" value="1"/>
</dbReference>
<evidence type="ECO:0000256" key="3">
    <source>
        <dbReference type="ARBA" id="ARBA00022617"/>
    </source>
</evidence>
<evidence type="ECO:0000256" key="6">
    <source>
        <dbReference type="ARBA" id="ARBA00022792"/>
    </source>
</evidence>
<keyword evidence="5" id="KW-0479">Metal-binding</keyword>
<organism evidence="13 14">
    <name type="scientific">Rhizodiscina lignyota</name>
    <dbReference type="NCBI Taxonomy" id="1504668"/>
    <lineage>
        <taxon>Eukaryota</taxon>
        <taxon>Fungi</taxon>
        <taxon>Dikarya</taxon>
        <taxon>Ascomycota</taxon>
        <taxon>Pezizomycotina</taxon>
        <taxon>Dothideomycetes</taxon>
        <taxon>Pleosporomycetidae</taxon>
        <taxon>Aulographales</taxon>
        <taxon>Rhizodiscinaceae</taxon>
        <taxon>Rhizodiscina</taxon>
    </lineage>
</organism>
<evidence type="ECO:0000256" key="10">
    <source>
        <dbReference type="ARBA" id="ARBA00023128"/>
    </source>
</evidence>
<feature type="transmembrane region" description="Helical" evidence="12">
    <location>
        <begin position="164"/>
        <end position="185"/>
    </location>
</feature>